<organism evidence="1">
    <name type="scientific">Boseongicola sp. SB0664_bin_43</name>
    <dbReference type="NCBI Taxonomy" id="2604844"/>
    <lineage>
        <taxon>Bacteria</taxon>
        <taxon>Pseudomonadati</taxon>
        <taxon>Pseudomonadota</taxon>
        <taxon>Alphaproteobacteria</taxon>
        <taxon>Rhodobacterales</taxon>
        <taxon>Paracoccaceae</taxon>
        <taxon>Boseongicola</taxon>
    </lineage>
</organism>
<evidence type="ECO:0000313" key="1">
    <source>
        <dbReference type="EMBL" id="MXY34209.1"/>
    </source>
</evidence>
<sequence>MSDARGGKSGAGNARSGLGRSELIDLERGERVVRSIAWWSVHFQPSNQIGSGRYLEGAGLVPRFDEVKGCLLSDVVVPSVASFFGLPVNNEWRRRDDSVPVQ</sequence>
<name>A0A6B0Y339_9RHOB</name>
<reference evidence="1" key="1">
    <citation type="submission" date="2019-09" db="EMBL/GenBank/DDBJ databases">
        <title>Characterisation of the sponge microbiome using genome-centric metagenomics.</title>
        <authorList>
            <person name="Engelberts J.P."/>
            <person name="Robbins S.J."/>
            <person name="De Goeij J.M."/>
            <person name="Aranda M."/>
            <person name="Bell S.C."/>
            <person name="Webster N.S."/>
        </authorList>
    </citation>
    <scope>NUCLEOTIDE SEQUENCE</scope>
    <source>
        <strain evidence="1">SB0664_bin_43</strain>
    </source>
</reference>
<dbReference type="AlphaFoldDB" id="A0A6B0Y339"/>
<accession>A0A6B0Y339</accession>
<gene>
    <name evidence="1" type="ORF">F4Y60_09005</name>
</gene>
<proteinExistence type="predicted"/>
<protein>
    <submittedName>
        <fullName evidence="1">Uncharacterized protein</fullName>
    </submittedName>
</protein>
<comment type="caution">
    <text evidence="1">The sequence shown here is derived from an EMBL/GenBank/DDBJ whole genome shotgun (WGS) entry which is preliminary data.</text>
</comment>
<dbReference type="EMBL" id="VXRY01000356">
    <property type="protein sequence ID" value="MXY34209.1"/>
    <property type="molecule type" value="Genomic_DNA"/>
</dbReference>